<reference evidence="2" key="1">
    <citation type="journal article" date="2022" name="Front. Genet.">
        <title>Chromosome-Scale Assembly of the Dendrobium nobile Genome Provides Insights Into the Molecular Mechanism of the Biosynthesis of the Medicinal Active Ingredient of Dendrobium.</title>
        <authorList>
            <person name="Xu Q."/>
            <person name="Niu S.-C."/>
            <person name="Li K.-L."/>
            <person name="Zheng P.-J."/>
            <person name="Zhang X.-J."/>
            <person name="Jia Y."/>
            <person name="Liu Y."/>
            <person name="Niu Y.-X."/>
            <person name="Yu L.-H."/>
            <person name="Chen D.-F."/>
            <person name="Zhang G.-Q."/>
        </authorList>
    </citation>
    <scope>NUCLEOTIDE SEQUENCE</scope>
    <source>
        <tissue evidence="2">Leaf</tissue>
    </source>
</reference>
<gene>
    <name evidence="2" type="ORF">KFK09_017542</name>
</gene>
<feature type="chain" id="PRO_5035732266" evidence="1">
    <location>
        <begin position="19"/>
        <end position="64"/>
    </location>
</feature>
<dbReference type="Proteomes" id="UP000829196">
    <property type="component" value="Unassembled WGS sequence"/>
</dbReference>
<evidence type="ECO:0000256" key="1">
    <source>
        <dbReference type="SAM" id="SignalP"/>
    </source>
</evidence>
<organism evidence="2 3">
    <name type="scientific">Dendrobium nobile</name>
    <name type="common">Orchid</name>
    <dbReference type="NCBI Taxonomy" id="94219"/>
    <lineage>
        <taxon>Eukaryota</taxon>
        <taxon>Viridiplantae</taxon>
        <taxon>Streptophyta</taxon>
        <taxon>Embryophyta</taxon>
        <taxon>Tracheophyta</taxon>
        <taxon>Spermatophyta</taxon>
        <taxon>Magnoliopsida</taxon>
        <taxon>Liliopsida</taxon>
        <taxon>Asparagales</taxon>
        <taxon>Orchidaceae</taxon>
        <taxon>Epidendroideae</taxon>
        <taxon>Malaxideae</taxon>
        <taxon>Dendrobiinae</taxon>
        <taxon>Dendrobium</taxon>
    </lineage>
</organism>
<sequence length="64" mass="7553">MFFVIVLFALFFIRPFPANSPQKPHAPLQCRQPLFTGVSGDHSENFPFTIYLLLFFYFFISEIF</sequence>
<evidence type="ECO:0000313" key="3">
    <source>
        <dbReference type="Proteomes" id="UP000829196"/>
    </source>
</evidence>
<comment type="caution">
    <text evidence="2">The sequence shown here is derived from an EMBL/GenBank/DDBJ whole genome shotgun (WGS) entry which is preliminary data.</text>
</comment>
<feature type="signal peptide" evidence="1">
    <location>
        <begin position="1"/>
        <end position="18"/>
    </location>
</feature>
<proteinExistence type="predicted"/>
<protein>
    <submittedName>
        <fullName evidence="2">Uncharacterized protein</fullName>
    </submittedName>
</protein>
<dbReference type="AlphaFoldDB" id="A0A8T3B3A6"/>
<dbReference type="EMBL" id="JAGYWB010000012">
    <property type="protein sequence ID" value="KAI0502588.1"/>
    <property type="molecule type" value="Genomic_DNA"/>
</dbReference>
<accession>A0A8T3B3A6</accession>
<name>A0A8T3B3A6_DENNO</name>
<keyword evidence="1" id="KW-0732">Signal</keyword>
<evidence type="ECO:0000313" key="2">
    <source>
        <dbReference type="EMBL" id="KAI0502588.1"/>
    </source>
</evidence>
<keyword evidence="3" id="KW-1185">Reference proteome</keyword>